<dbReference type="EMBL" id="WRPP01000001">
    <property type="protein sequence ID" value="MVU76788.1"/>
    <property type="molecule type" value="Genomic_DNA"/>
</dbReference>
<gene>
    <name evidence="1" type="ORF">GPX89_05945</name>
</gene>
<dbReference type="RefSeq" id="WP_157355520.1">
    <property type="nucleotide sequence ID" value="NZ_WRPP01000001.1"/>
</dbReference>
<keyword evidence="2" id="KW-1185">Reference proteome</keyword>
<sequence>MTDRRSKRQIWILIGALTVVTAAVVAVASVRSSTTSGGQSETTDNAGFGDMATIDPCGFATADAVVGPNFDVQIRPLDLRSCQFAVRLRNTDDGAVLLWMNVSDHFDITHYRREGLTFRDEGSIHHAWGPSQIEGVAEAAGALELLYRDNGTGITISGQAIGSAFDNNTGRLADGVNVAVLTGQVADAAARTLAMGPIRHLTYPADSAASVDLCSHATQESVQAALDFTGARRFDLARNTCKWSVEVGETNPSVQIRVRLELTRNLGDSLYRPITTMAGRPTAVYRTSMPTAFSCVASTRGKTWNHWLGYREIGDPPGDLDRTLTEVIELAVDWPADSSHTGDQACRAAERIAADVWPSLP</sequence>
<evidence type="ECO:0000313" key="1">
    <source>
        <dbReference type="EMBL" id="MVU76788.1"/>
    </source>
</evidence>
<accession>A0A7K1USB1</accession>
<evidence type="ECO:0000313" key="2">
    <source>
        <dbReference type="Proteomes" id="UP000466794"/>
    </source>
</evidence>
<reference evidence="1 2" key="1">
    <citation type="submission" date="2019-12" db="EMBL/GenBank/DDBJ databases">
        <title>Nocardia sp. nov. ET3-3 isolated from soil.</title>
        <authorList>
            <person name="Kanchanasin P."/>
            <person name="Tanasupawat S."/>
            <person name="Yuki M."/>
            <person name="Kudo T."/>
        </authorList>
    </citation>
    <scope>NUCLEOTIDE SEQUENCE [LARGE SCALE GENOMIC DNA]</scope>
    <source>
        <strain evidence="1 2">ET3-3</strain>
    </source>
</reference>
<comment type="caution">
    <text evidence="1">The sequence shown here is derived from an EMBL/GenBank/DDBJ whole genome shotgun (WGS) entry which is preliminary data.</text>
</comment>
<evidence type="ECO:0008006" key="3">
    <source>
        <dbReference type="Google" id="ProtNLM"/>
    </source>
</evidence>
<organism evidence="1 2">
    <name type="scientific">Nocardia terrae</name>
    <dbReference type="NCBI Taxonomy" id="2675851"/>
    <lineage>
        <taxon>Bacteria</taxon>
        <taxon>Bacillati</taxon>
        <taxon>Actinomycetota</taxon>
        <taxon>Actinomycetes</taxon>
        <taxon>Mycobacteriales</taxon>
        <taxon>Nocardiaceae</taxon>
        <taxon>Nocardia</taxon>
    </lineage>
</organism>
<dbReference type="AlphaFoldDB" id="A0A7K1USB1"/>
<name>A0A7K1USB1_9NOCA</name>
<protein>
    <recommendedName>
        <fullName evidence="3">DUF3558 domain-containing protein</fullName>
    </recommendedName>
</protein>
<dbReference type="Proteomes" id="UP000466794">
    <property type="component" value="Unassembled WGS sequence"/>
</dbReference>
<proteinExistence type="predicted"/>